<proteinExistence type="predicted"/>
<evidence type="ECO:0000313" key="1">
    <source>
        <dbReference type="EMBL" id="MBL0385468.1"/>
    </source>
</evidence>
<dbReference type="Proteomes" id="UP000602284">
    <property type="component" value="Unassembled WGS sequence"/>
</dbReference>
<sequence length="159" mass="17961">MQQDVETFIRELALLEPVYVEGGGDRTRVVLADGTQRLDPRTVSVLLKGIARYYGVDLTAVRERYGDILGKRLHVPLPFSSGLVLIPLKMRIPRIAKDGTTGYVVARRIDFIREGATPTECRLELQSGDGVTCLQSADFAKQQLRHARIVQTFYQERMR</sequence>
<dbReference type="EMBL" id="JAEQNB010000001">
    <property type="protein sequence ID" value="MBL0385468.1"/>
    <property type="molecule type" value="Genomic_DNA"/>
</dbReference>
<keyword evidence="2" id="KW-1185">Reference proteome</keyword>
<evidence type="ECO:0000313" key="2">
    <source>
        <dbReference type="Proteomes" id="UP000602284"/>
    </source>
</evidence>
<comment type="caution">
    <text evidence="1">The sequence shown here is derived from an EMBL/GenBank/DDBJ whole genome shotgun (WGS) entry which is preliminary data.</text>
</comment>
<reference evidence="1 2" key="1">
    <citation type="submission" date="2021-01" db="EMBL/GenBank/DDBJ databases">
        <title>Tumebacillus sp. strain ITR2 16S ribosomal RNA gene Genome sequencing and assembly.</title>
        <authorList>
            <person name="Kang M."/>
        </authorList>
    </citation>
    <scope>NUCLEOTIDE SEQUENCE [LARGE SCALE GENOMIC DNA]</scope>
    <source>
        <strain evidence="1 2">ITR2</strain>
    </source>
</reference>
<organism evidence="1 2">
    <name type="scientific">Tumebacillus amylolyticus</name>
    <dbReference type="NCBI Taxonomy" id="2801339"/>
    <lineage>
        <taxon>Bacteria</taxon>
        <taxon>Bacillati</taxon>
        <taxon>Bacillota</taxon>
        <taxon>Bacilli</taxon>
        <taxon>Bacillales</taxon>
        <taxon>Alicyclobacillaceae</taxon>
        <taxon>Tumebacillus</taxon>
    </lineage>
</organism>
<accession>A0ABS1J718</accession>
<name>A0ABS1J718_9BACL</name>
<dbReference type="RefSeq" id="WP_201630763.1">
    <property type="nucleotide sequence ID" value="NZ_JAEQNB010000001.1"/>
</dbReference>
<protein>
    <submittedName>
        <fullName evidence="1">Uncharacterized protein</fullName>
    </submittedName>
</protein>
<gene>
    <name evidence="1" type="ORF">JJB07_02300</name>
</gene>